<dbReference type="Proteomes" id="UP000663651">
    <property type="component" value="Chromosome"/>
</dbReference>
<organism evidence="2 3">
    <name type="scientific">Geobacter benzoatilyticus</name>
    <dbReference type="NCBI Taxonomy" id="2815309"/>
    <lineage>
        <taxon>Bacteria</taxon>
        <taxon>Pseudomonadati</taxon>
        <taxon>Thermodesulfobacteriota</taxon>
        <taxon>Desulfuromonadia</taxon>
        <taxon>Geobacterales</taxon>
        <taxon>Geobacteraceae</taxon>
        <taxon>Geobacter</taxon>
    </lineage>
</organism>
<evidence type="ECO:0000313" key="2">
    <source>
        <dbReference type="EMBL" id="QSV46276.1"/>
    </source>
</evidence>
<evidence type="ECO:0000313" key="3">
    <source>
        <dbReference type="Proteomes" id="UP000663651"/>
    </source>
</evidence>
<gene>
    <name evidence="2" type="ORF">JZM60_03075</name>
</gene>
<sequence>MNVVEKNYNGKVKLNDSKNRVLANRLLQNASLLAGITWLIYNVVTKYHYNNRFEFYEIYILPQSIALIVSIVVYYALNYALYKMYGSSKVNIDIKVTNKIAIVFDSTIRALTLFVIAYALSAYIFIFWSNFVIR</sequence>
<proteinExistence type="predicted"/>
<name>A0ABX7Q5X2_9BACT</name>
<keyword evidence="1" id="KW-0812">Transmembrane</keyword>
<keyword evidence="1" id="KW-0472">Membrane</keyword>
<keyword evidence="3" id="KW-1185">Reference proteome</keyword>
<protein>
    <submittedName>
        <fullName evidence="2">Uncharacterized protein</fullName>
    </submittedName>
</protein>
<feature type="transmembrane region" description="Helical" evidence="1">
    <location>
        <begin position="26"/>
        <end position="44"/>
    </location>
</feature>
<feature type="transmembrane region" description="Helical" evidence="1">
    <location>
        <begin position="111"/>
        <end position="133"/>
    </location>
</feature>
<dbReference type="RefSeq" id="WP_207164058.1">
    <property type="nucleotide sequence ID" value="NZ_CP071382.1"/>
</dbReference>
<dbReference type="EMBL" id="CP071382">
    <property type="protein sequence ID" value="QSV46276.1"/>
    <property type="molecule type" value="Genomic_DNA"/>
</dbReference>
<evidence type="ECO:0000256" key="1">
    <source>
        <dbReference type="SAM" id="Phobius"/>
    </source>
</evidence>
<accession>A0ABX7Q5X2</accession>
<keyword evidence="1" id="KW-1133">Transmembrane helix</keyword>
<feature type="transmembrane region" description="Helical" evidence="1">
    <location>
        <begin position="56"/>
        <end position="77"/>
    </location>
</feature>
<reference evidence="2 3" key="1">
    <citation type="submission" date="2021-03" db="EMBL/GenBank/DDBJ databases">
        <title>Geobacter metallireducens gen. nov. sp. nov., a microorganism capable of coupling the complete oxidation of organic compounds to the reduction of iron and other metals.</title>
        <authorList>
            <person name="Li Y."/>
        </authorList>
    </citation>
    <scope>NUCLEOTIDE SEQUENCE [LARGE SCALE GENOMIC DNA]</scope>
    <source>
        <strain evidence="2 3">Jerry-YX</strain>
    </source>
</reference>